<dbReference type="InterPro" id="IPR007197">
    <property type="entry name" value="rSAM"/>
</dbReference>
<evidence type="ECO:0000256" key="2">
    <source>
        <dbReference type="ARBA" id="ARBA00022603"/>
    </source>
</evidence>
<evidence type="ECO:0000256" key="1">
    <source>
        <dbReference type="ARBA" id="ARBA00001966"/>
    </source>
</evidence>
<dbReference type="InterPro" id="IPR058240">
    <property type="entry name" value="rSAM_sf"/>
</dbReference>
<dbReference type="InterPro" id="IPR051198">
    <property type="entry name" value="BchE-like"/>
</dbReference>
<evidence type="ECO:0000259" key="9">
    <source>
        <dbReference type="PROSITE" id="PS51918"/>
    </source>
</evidence>
<dbReference type="InterPro" id="IPR006638">
    <property type="entry name" value="Elp3/MiaA/NifB-like_rSAM"/>
</dbReference>
<dbReference type="CDD" id="cd01335">
    <property type="entry name" value="Radical_SAM"/>
    <property type="match status" value="1"/>
</dbReference>
<dbReference type="SUPFAM" id="SSF51391">
    <property type="entry name" value="Thiamin phosphate synthase"/>
    <property type="match status" value="1"/>
</dbReference>
<dbReference type="InterPro" id="IPR006158">
    <property type="entry name" value="Cobalamin-bd"/>
</dbReference>
<dbReference type="Proteomes" id="UP000005667">
    <property type="component" value="Plasmid AZO_p6"/>
</dbReference>
<feature type="domain" description="B12-binding" evidence="8">
    <location>
        <begin position="1"/>
        <end position="146"/>
    </location>
</feature>
<evidence type="ECO:0000256" key="3">
    <source>
        <dbReference type="ARBA" id="ARBA00022679"/>
    </source>
</evidence>
<dbReference type="Pfam" id="PF04055">
    <property type="entry name" value="Radical_SAM"/>
    <property type="match status" value="1"/>
</dbReference>
<dbReference type="PROSITE" id="PS51332">
    <property type="entry name" value="B12_BINDING"/>
    <property type="match status" value="1"/>
</dbReference>
<dbReference type="GO" id="GO:0031419">
    <property type="term" value="F:cobalamin binding"/>
    <property type="evidence" value="ECO:0007669"/>
    <property type="project" value="InterPro"/>
</dbReference>
<keyword evidence="6" id="KW-0408">Iron</keyword>
<dbReference type="GO" id="GO:0003824">
    <property type="term" value="F:catalytic activity"/>
    <property type="evidence" value="ECO:0007669"/>
    <property type="project" value="InterPro"/>
</dbReference>
<reference evidence="11" key="1">
    <citation type="journal article" date="2011" name="PLoS Genet.">
        <title>Azospirillum genomes reveal transition of bacteria from aquatic to terrestrial environments.</title>
        <authorList>
            <person name="Wisniewski-Dye F."/>
            <person name="Borziak K."/>
            <person name="Khalsa-Moyers G."/>
            <person name="Alexandre G."/>
            <person name="Sukharnikov L.O."/>
            <person name="Wuichet K."/>
            <person name="Hurst G.B."/>
            <person name="McDonald W.H."/>
            <person name="Robertson J.S."/>
            <person name="Barbe V."/>
            <person name="Calteau A."/>
            <person name="Rouy Z."/>
            <person name="Mangenot S."/>
            <person name="Prigent-Combaret C."/>
            <person name="Normand P."/>
            <person name="Boyer M."/>
            <person name="Siguier P."/>
            <person name="Dessaux Y."/>
            <person name="Elmerich C."/>
            <person name="Condemine G."/>
            <person name="Krishnen G."/>
            <person name="Kennedy I."/>
            <person name="Paterson A.H."/>
            <person name="Gonzalez V."/>
            <person name="Mavingui P."/>
            <person name="Zhulin I.B."/>
        </authorList>
    </citation>
    <scope>NUCLEOTIDE SEQUENCE [LARGE SCALE GENOMIC DNA]</scope>
    <source>
        <strain evidence="11">4B</strain>
    </source>
</reference>
<geneLocation type="plasmid" evidence="10 11">
    <name>AZO_p6</name>
</geneLocation>
<dbReference type="PANTHER" id="PTHR43409">
    <property type="entry name" value="ANAEROBIC MAGNESIUM-PROTOPORPHYRIN IX MONOMETHYL ESTER CYCLASE-RELATED"/>
    <property type="match status" value="1"/>
</dbReference>
<dbReference type="InterPro" id="IPR036206">
    <property type="entry name" value="ThiamineP_synth_sf"/>
</dbReference>
<dbReference type="Gene3D" id="3.40.50.280">
    <property type="entry name" value="Cobalamin-binding domain"/>
    <property type="match status" value="1"/>
</dbReference>
<dbReference type="HOGENOM" id="CLU_549418_0_0_5"/>
<keyword evidence="2" id="KW-0489">Methyltransferase</keyword>
<keyword evidence="10" id="KW-0614">Plasmid</keyword>
<proteinExistence type="predicted"/>
<dbReference type="PANTHER" id="PTHR43409:SF7">
    <property type="entry name" value="BLL1977 PROTEIN"/>
    <property type="match status" value="1"/>
</dbReference>
<dbReference type="AlphaFoldDB" id="G7ZIM9"/>
<protein>
    <submittedName>
        <fullName evidence="10">Uncharacterized protein</fullName>
    </submittedName>
</protein>
<dbReference type="GO" id="GO:0051539">
    <property type="term" value="F:4 iron, 4 sulfur cluster binding"/>
    <property type="evidence" value="ECO:0007669"/>
    <property type="project" value="UniProtKB-KW"/>
</dbReference>
<dbReference type="KEGG" id="ali:AZOLI_p60085"/>
<comment type="cofactor">
    <cofactor evidence="1">
        <name>[4Fe-4S] cluster</name>
        <dbReference type="ChEBI" id="CHEBI:49883"/>
    </cofactor>
</comment>
<accession>G7ZIM9</accession>
<evidence type="ECO:0000313" key="11">
    <source>
        <dbReference type="Proteomes" id="UP000005667"/>
    </source>
</evidence>
<name>G7ZIM9_AZOL4</name>
<keyword evidence="11" id="KW-1185">Reference proteome</keyword>
<dbReference type="InterPro" id="IPR023404">
    <property type="entry name" value="rSAM_horseshoe"/>
</dbReference>
<keyword evidence="4" id="KW-0949">S-adenosyl-L-methionine</keyword>
<evidence type="ECO:0000256" key="7">
    <source>
        <dbReference type="ARBA" id="ARBA00023014"/>
    </source>
</evidence>
<dbReference type="SFLD" id="SFLDG01082">
    <property type="entry name" value="B12-binding_domain_containing"/>
    <property type="match status" value="1"/>
</dbReference>
<feature type="domain" description="Radical SAM core" evidence="9">
    <location>
        <begin position="202"/>
        <end position="460"/>
    </location>
</feature>
<dbReference type="PROSITE" id="PS51918">
    <property type="entry name" value="RADICAL_SAM"/>
    <property type="match status" value="1"/>
</dbReference>
<sequence>MCKPNGSLAYPSLGGALLQAGIEVRVFDACVGNEKDELDQVFYRSSSLPSGLLRTGVSEDRILEEVAGADIIGITSIFTDQETMVLSTVRLIKRHFPDKLVVSGGVNARNRLKVFFAAGVDLVCLSEAERTIVAIVDAVRRGDRDWGAIPGLAFMAGDRILSTPASAGDVVWNLDDLPIPAWELLPNERYWKIARPHGGHFKEGQELRYASMMTSLGCVFTCSYCHISGEADGDVAGPIGKFRVKSTERVMVELDRLRDLGVKQVFIEDDSLFGMKRRGIDLIRSVRTSGFEIFDVNGVNIIHLLRKSGTGNRLEPDIELIELLVESGFKQVALPFESASQRIISRYASSKWNVERCDIEGLIRACKDHGLGVTGNYMIGYPDETREEIEATIAMAQWHRDCGLDAASFMLVIPLPGTRLFDMAIAGGHLSEEYDPDRLNWSRASMVNTLVSPAELEDIRRSAWERVNDSKFVRYKKGMNAAESNDFIEAAAPEGI</sequence>
<organism evidence="10 11">
    <name type="scientific">Azospirillum lipoferum (strain 4B)</name>
    <dbReference type="NCBI Taxonomy" id="862719"/>
    <lineage>
        <taxon>Bacteria</taxon>
        <taxon>Pseudomonadati</taxon>
        <taxon>Pseudomonadota</taxon>
        <taxon>Alphaproteobacteria</taxon>
        <taxon>Rhodospirillales</taxon>
        <taxon>Azospirillaceae</taxon>
        <taxon>Azospirillum</taxon>
    </lineage>
</organism>
<keyword evidence="7" id="KW-0411">Iron-sulfur</keyword>
<evidence type="ECO:0000256" key="4">
    <source>
        <dbReference type="ARBA" id="ARBA00022691"/>
    </source>
</evidence>
<dbReference type="SFLD" id="SFLDS00029">
    <property type="entry name" value="Radical_SAM"/>
    <property type="match status" value="1"/>
</dbReference>
<dbReference type="GO" id="GO:0046872">
    <property type="term" value="F:metal ion binding"/>
    <property type="evidence" value="ECO:0007669"/>
    <property type="project" value="UniProtKB-KW"/>
</dbReference>
<dbReference type="SFLD" id="SFLDG01123">
    <property type="entry name" value="methyltransferase_(Class_B)"/>
    <property type="match status" value="1"/>
</dbReference>
<evidence type="ECO:0000313" key="10">
    <source>
        <dbReference type="EMBL" id="CBS91504.1"/>
    </source>
</evidence>
<dbReference type="Gene3D" id="3.80.30.20">
    <property type="entry name" value="tm_1862 like domain"/>
    <property type="match status" value="1"/>
</dbReference>
<keyword evidence="5" id="KW-0479">Metal-binding</keyword>
<gene>
    <name evidence="10" type="ordered locus">AZOLI_p60085</name>
</gene>
<evidence type="ECO:0000256" key="6">
    <source>
        <dbReference type="ARBA" id="ARBA00023004"/>
    </source>
</evidence>
<dbReference type="InterPro" id="IPR034466">
    <property type="entry name" value="Methyltransferase_Class_B"/>
</dbReference>
<keyword evidence="3" id="KW-0808">Transferase</keyword>
<evidence type="ECO:0000259" key="8">
    <source>
        <dbReference type="PROSITE" id="PS51332"/>
    </source>
</evidence>
<dbReference type="EMBL" id="FQ311874">
    <property type="protein sequence ID" value="CBS91504.1"/>
    <property type="molecule type" value="Genomic_DNA"/>
</dbReference>
<dbReference type="OrthoDB" id="9801424at2"/>
<dbReference type="SUPFAM" id="SSF102114">
    <property type="entry name" value="Radical SAM enzymes"/>
    <property type="match status" value="1"/>
</dbReference>
<evidence type="ECO:0000256" key="5">
    <source>
        <dbReference type="ARBA" id="ARBA00022723"/>
    </source>
</evidence>
<dbReference type="SMART" id="SM00729">
    <property type="entry name" value="Elp3"/>
    <property type="match status" value="1"/>
</dbReference>